<evidence type="ECO:0000313" key="3">
    <source>
        <dbReference type="Proteomes" id="UP001153076"/>
    </source>
</evidence>
<dbReference type="OrthoDB" id="2919534at2759"/>
<dbReference type="AlphaFoldDB" id="A0A9Q1JWH7"/>
<comment type="caution">
    <text evidence="2">The sequence shown here is derived from an EMBL/GenBank/DDBJ whole genome shotgun (WGS) entry which is preliminary data.</text>
</comment>
<name>A0A9Q1JWH7_9CARY</name>
<sequence>MGTICLSLRFDNKLKSKNLEVDFLVVDVLTAYNVILGCPTLHNSTTSNQKKKKQKHTRKKKGLHITLSTILIPLLLRSLGLSIQGVGCLIPCTLSLAGRRDKLYPLRVTTFILGPLTLVHIAKQGPVGSLIPWPGLPFLLPRPHQPQPSQAPPLASAGSPSFRLLGHPDQPLAFPNEAGTDPSNLRHSAAVLTPRANTSAVATSSSVTIGGSEVPGVAKSQDLTKSWRSENLATESALMKLVEGCWVLTGELPAA</sequence>
<organism evidence="2 3">
    <name type="scientific">Carnegiea gigantea</name>
    <dbReference type="NCBI Taxonomy" id="171969"/>
    <lineage>
        <taxon>Eukaryota</taxon>
        <taxon>Viridiplantae</taxon>
        <taxon>Streptophyta</taxon>
        <taxon>Embryophyta</taxon>
        <taxon>Tracheophyta</taxon>
        <taxon>Spermatophyta</taxon>
        <taxon>Magnoliopsida</taxon>
        <taxon>eudicotyledons</taxon>
        <taxon>Gunneridae</taxon>
        <taxon>Pentapetalae</taxon>
        <taxon>Caryophyllales</taxon>
        <taxon>Cactineae</taxon>
        <taxon>Cactaceae</taxon>
        <taxon>Cactoideae</taxon>
        <taxon>Echinocereeae</taxon>
        <taxon>Carnegiea</taxon>
    </lineage>
</organism>
<dbReference type="EMBL" id="JAKOGI010000618">
    <property type="protein sequence ID" value="KAJ8432307.1"/>
    <property type="molecule type" value="Genomic_DNA"/>
</dbReference>
<reference evidence="2" key="1">
    <citation type="submission" date="2022-04" db="EMBL/GenBank/DDBJ databases">
        <title>Carnegiea gigantea Genome sequencing and assembly v2.</title>
        <authorList>
            <person name="Copetti D."/>
            <person name="Sanderson M.J."/>
            <person name="Burquez A."/>
            <person name="Wojciechowski M.F."/>
        </authorList>
    </citation>
    <scope>NUCLEOTIDE SEQUENCE</scope>
    <source>
        <strain evidence="2">SGP5-SGP5p</strain>
        <tissue evidence="2">Aerial part</tissue>
    </source>
</reference>
<keyword evidence="3" id="KW-1185">Reference proteome</keyword>
<dbReference type="Proteomes" id="UP001153076">
    <property type="component" value="Unassembled WGS sequence"/>
</dbReference>
<evidence type="ECO:0000256" key="1">
    <source>
        <dbReference type="SAM" id="MobiDB-lite"/>
    </source>
</evidence>
<feature type="region of interest" description="Disordered" evidence="1">
    <location>
        <begin position="141"/>
        <end position="160"/>
    </location>
</feature>
<accession>A0A9Q1JWH7</accession>
<protein>
    <submittedName>
        <fullName evidence="2">Uncharacterized protein</fullName>
    </submittedName>
</protein>
<proteinExistence type="predicted"/>
<gene>
    <name evidence="2" type="ORF">Cgig2_019236</name>
</gene>
<evidence type="ECO:0000313" key="2">
    <source>
        <dbReference type="EMBL" id="KAJ8432307.1"/>
    </source>
</evidence>